<reference evidence="2" key="1">
    <citation type="submission" date="2018-11" db="EMBL/GenBank/DDBJ databases">
        <authorList>
            <consortium name="Pathogen Informatics"/>
        </authorList>
    </citation>
    <scope>NUCLEOTIDE SEQUENCE</scope>
</reference>
<gene>
    <name evidence="2" type="ORF">PXEA_LOCUS5018</name>
</gene>
<keyword evidence="3" id="KW-1185">Reference proteome</keyword>
<dbReference type="Proteomes" id="UP000784294">
    <property type="component" value="Unassembled WGS sequence"/>
</dbReference>
<organism evidence="2 3">
    <name type="scientific">Protopolystoma xenopodis</name>
    <dbReference type="NCBI Taxonomy" id="117903"/>
    <lineage>
        <taxon>Eukaryota</taxon>
        <taxon>Metazoa</taxon>
        <taxon>Spiralia</taxon>
        <taxon>Lophotrochozoa</taxon>
        <taxon>Platyhelminthes</taxon>
        <taxon>Monogenea</taxon>
        <taxon>Polyopisthocotylea</taxon>
        <taxon>Polystomatidea</taxon>
        <taxon>Polystomatidae</taxon>
        <taxon>Protopolystoma</taxon>
    </lineage>
</organism>
<dbReference type="AlphaFoldDB" id="A0A3S5B2Q1"/>
<sequence>MLVQPIRSDEVAYWTAKWSQVLGTSKDPAQQHQEKLCQQRSLRQSNLVQRRLPSIDVHASDQSLSVTSSPKNSADETQSKSGDVKLAKINQIPLVLSEVQGTTISSVSTMARSSRHTSKDSSVVRGAADRSRSSCRSSELSIKRQKGIITHFHDS</sequence>
<feature type="compositionally biased region" description="Basic and acidic residues" evidence="1">
    <location>
        <begin position="73"/>
        <end position="83"/>
    </location>
</feature>
<feature type="region of interest" description="Disordered" evidence="1">
    <location>
        <begin position="53"/>
        <end position="83"/>
    </location>
</feature>
<comment type="caution">
    <text evidence="2">The sequence shown here is derived from an EMBL/GenBank/DDBJ whole genome shotgun (WGS) entry which is preliminary data.</text>
</comment>
<evidence type="ECO:0000313" key="2">
    <source>
        <dbReference type="EMBL" id="VEL11578.1"/>
    </source>
</evidence>
<dbReference type="EMBL" id="CAAALY010012217">
    <property type="protein sequence ID" value="VEL11578.1"/>
    <property type="molecule type" value="Genomic_DNA"/>
</dbReference>
<feature type="compositionally biased region" description="Polar residues" evidence="1">
    <location>
        <begin position="60"/>
        <end position="72"/>
    </location>
</feature>
<evidence type="ECO:0000313" key="3">
    <source>
        <dbReference type="Proteomes" id="UP000784294"/>
    </source>
</evidence>
<name>A0A3S5B2Q1_9PLAT</name>
<feature type="region of interest" description="Disordered" evidence="1">
    <location>
        <begin position="105"/>
        <end position="140"/>
    </location>
</feature>
<protein>
    <submittedName>
        <fullName evidence="2">Uncharacterized protein</fullName>
    </submittedName>
</protein>
<evidence type="ECO:0000256" key="1">
    <source>
        <dbReference type="SAM" id="MobiDB-lite"/>
    </source>
</evidence>
<accession>A0A3S5B2Q1</accession>
<proteinExistence type="predicted"/>